<dbReference type="HOGENOM" id="CLU_060703_0_0_3"/>
<dbReference type="GO" id="GO:0140359">
    <property type="term" value="F:ABC-type transporter activity"/>
    <property type="evidence" value="ECO:0007669"/>
    <property type="project" value="InterPro"/>
</dbReference>
<dbReference type="BioCyc" id="PMAR59922:G1G80-133-MONOMER"/>
<evidence type="ECO:0000259" key="9">
    <source>
        <dbReference type="Pfam" id="PF01061"/>
    </source>
</evidence>
<proteinExistence type="inferred from homology"/>
<evidence type="ECO:0000256" key="1">
    <source>
        <dbReference type="ARBA" id="ARBA00004651"/>
    </source>
</evidence>
<evidence type="ECO:0000313" key="11">
    <source>
        <dbReference type="Proteomes" id="UP000002274"/>
    </source>
</evidence>
<evidence type="ECO:0000256" key="8">
    <source>
        <dbReference type="SAM" id="Phobius"/>
    </source>
</evidence>
<feature type="domain" description="ABC-2 type transporter transmembrane" evidence="9">
    <location>
        <begin position="43"/>
        <end position="236"/>
    </location>
</feature>
<accession>A2C5Y3</accession>
<evidence type="ECO:0000256" key="3">
    <source>
        <dbReference type="ARBA" id="ARBA00022448"/>
    </source>
</evidence>
<dbReference type="Proteomes" id="UP000002274">
    <property type="component" value="Chromosome"/>
</dbReference>
<feature type="transmembrane region" description="Helical" evidence="8">
    <location>
        <begin position="129"/>
        <end position="150"/>
    </location>
</feature>
<comment type="similarity">
    <text evidence="2">Belongs to the ABC-2 integral membrane protein family.</text>
</comment>
<feature type="transmembrane region" description="Helical" evidence="8">
    <location>
        <begin position="190"/>
        <end position="209"/>
    </location>
</feature>
<feature type="transmembrane region" description="Helical" evidence="8">
    <location>
        <begin position="162"/>
        <end position="183"/>
    </location>
</feature>
<keyword evidence="3" id="KW-0813">Transport</keyword>
<dbReference type="KEGG" id="pmf:P9303_01381"/>
<evidence type="ECO:0000256" key="2">
    <source>
        <dbReference type="ARBA" id="ARBA00007783"/>
    </source>
</evidence>
<comment type="subcellular location">
    <subcellularLocation>
        <location evidence="1">Cell membrane</location>
        <topology evidence="1">Multi-pass membrane protein</topology>
    </subcellularLocation>
</comment>
<dbReference type="AlphaFoldDB" id="A2C5Y3"/>
<keyword evidence="7 8" id="KW-0472">Membrane</keyword>
<evidence type="ECO:0000256" key="6">
    <source>
        <dbReference type="ARBA" id="ARBA00022989"/>
    </source>
</evidence>
<evidence type="ECO:0000256" key="4">
    <source>
        <dbReference type="ARBA" id="ARBA00022475"/>
    </source>
</evidence>
<protein>
    <recommendedName>
        <fullName evidence="9">ABC-2 type transporter transmembrane domain-containing protein</fullName>
    </recommendedName>
</protein>
<evidence type="ECO:0000256" key="7">
    <source>
        <dbReference type="ARBA" id="ARBA00023136"/>
    </source>
</evidence>
<evidence type="ECO:0000256" key="5">
    <source>
        <dbReference type="ARBA" id="ARBA00022692"/>
    </source>
</evidence>
<evidence type="ECO:0000313" key="10">
    <source>
        <dbReference type="EMBL" id="ABM76893.1"/>
    </source>
</evidence>
<organism evidence="10 11">
    <name type="scientific">Prochlorococcus marinus (strain MIT 9303)</name>
    <dbReference type="NCBI Taxonomy" id="59922"/>
    <lineage>
        <taxon>Bacteria</taxon>
        <taxon>Bacillati</taxon>
        <taxon>Cyanobacteriota</taxon>
        <taxon>Cyanophyceae</taxon>
        <taxon>Synechococcales</taxon>
        <taxon>Prochlorococcaceae</taxon>
        <taxon>Prochlorococcus</taxon>
    </lineage>
</organism>
<reference evidence="10 11" key="1">
    <citation type="journal article" date="2007" name="PLoS Genet.">
        <title>Patterns and implications of gene gain and loss in the evolution of Prochlorococcus.</title>
        <authorList>
            <person name="Kettler G.C."/>
            <person name="Martiny A.C."/>
            <person name="Huang K."/>
            <person name="Zucker J."/>
            <person name="Coleman M.L."/>
            <person name="Rodrigue S."/>
            <person name="Chen F."/>
            <person name="Lapidus A."/>
            <person name="Ferriera S."/>
            <person name="Johnson J."/>
            <person name="Steglich C."/>
            <person name="Church G.M."/>
            <person name="Richardson P."/>
            <person name="Chisholm S.W."/>
        </authorList>
    </citation>
    <scope>NUCLEOTIDE SEQUENCE [LARGE SCALE GENOMIC DNA]</scope>
    <source>
        <strain evidence="10 11">MIT 9303</strain>
    </source>
</reference>
<dbReference type="PANTHER" id="PTHR30413">
    <property type="entry name" value="INNER MEMBRANE TRANSPORT PERMEASE"/>
    <property type="match status" value="1"/>
</dbReference>
<dbReference type="STRING" id="59922.P9303_01381"/>
<feature type="transmembrane region" description="Helical" evidence="8">
    <location>
        <begin position="242"/>
        <end position="265"/>
    </location>
</feature>
<dbReference type="PANTHER" id="PTHR30413:SF10">
    <property type="entry name" value="CAPSULE POLYSACCHARIDE EXPORT INNER-MEMBRANE PROTEIN CTRC"/>
    <property type="match status" value="1"/>
</dbReference>
<gene>
    <name evidence="10" type="primary">tagG</name>
    <name evidence="10" type="ordered locus">P9303_01381</name>
</gene>
<feature type="transmembrane region" description="Helical" evidence="8">
    <location>
        <begin position="51"/>
        <end position="76"/>
    </location>
</feature>
<keyword evidence="4" id="KW-1003">Cell membrane</keyword>
<dbReference type="InterPro" id="IPR013525">
    <property type="entry name" value="ABC2_TM"/>
</dbReference>
<dbReference type="GO" id="GO:0015920">
    <property type="term" value="P:lipopolysaccharide transport"/>
    <property type="evidence" value="ECO:0007669"/>
    <property type="project" value="TreeGrafter"/>
</dbReference>
<keyword evidence="6 8" id="KW-1133">Transmembrane helix</keyword>
<dbReference type="GO" id="GO:0005886">
    <property type="term" value="C:plasma membrane"/>
    <property type="evidence" value="ECO:0007669"/>
    <property type="project" value="UniProtKB-SubCell"/>
</dbReference>
<keyword evidence="5 8" id="KW-0812">Transmembrane</keyword>
<name>A2C5Y3_PROM3</name>
<dbReference type="EMBL" id="CP000554">
    <property type="protein sequence ID" value="ABM76893.1"/>
    <property type="molecule type" value="Genomic_DNA"/>
</dbReference>
<dbReference type="Pfam" id="PF01061">
    <property type="entry name" value="ABC2_membrane"/>
    <property type="match status" value="1"/>
</dbReference>
<sequence>MRVPRAEDQLALIETAPAQGFGFIFVLRTARAWWYSAWLRTLARFSRTYLGSFWLGLSNLLSVALLGAVYGAVFNIANPWDYVVYLGLGYTIWGFISLTVISASTLFSTRRDQLINNSLPAIFYCLEEWAFQVQTFAQSLVIVMIPILFIKPMLWLHALTSIWLPLINVLLFCFWITALMAVLGSRFKDVAQLMPILMQLTFLLSPILYKKEGLGSMAFVADLNPFYRILAPLRTALIDGDVYFRAEFATLFVNIILILIACYWLKRVRYNMPFWV</sequence>
<feature type="transmembrane region" description="Helical" evidence="8">
    <location>
        <begin position="82"/>
        <end position="108"/>
    </location>
</feature>